<gene>
    <name evidence="2" type="ORF">E2C01_005522</name>
</gene>
<reference evidence="2 3" key="1">
    <citation type="submission" date="2019-05" db="EMBL/GenBank/DDBJ databases">
        <title>Another draft genome of Portunus trituberculatus and its Hox gene families provides insights of decapod evolution.</title>
        <authorList>
            <person name="Jeong J.-H."/>
            <person name="Song I."/>
            <person name="Kim S."/>
            <person name="Choi T."/>
            <person name="Kim D."/>
            <person name="Ryu S."/>
            <person name="Kim W."/>
        </authorList>
    </citation>
    <scope>NUCLEOTIDE SEQUENCE [LARGE SCALE GENOMIC DNA]</scope>
    <source>
        <tissue evidence="2">Muscle</tissue>
    </source>
</reference>
<evidence type="ECO:0000313" key="3">
    <source>
        <dbReference type="Proteomes" id="UP000324222"/>
    </source>
</evidence>
<comment type="caution">
    <text evidence="2">The sequence shown here is derived from an EMBL/GenBank/DDBJ whole genome shotgun (WGS) entry which is preliminary data.</text>
</comment>
<keyword evidence="3" id="KW-1185">Reference proteome</keyword>
<feature type="region of interest" description="Disordered" evidence="1">
    <location>
        <begin position="1"/>
        <end position="20"/>
    </location>
</feature>
<dbReference type="EMBL" id="VSRR010000238">
    <property type="protein sequence ID" value="MPC12812.1"/>
    <property type="molecule type" value="Genomic_DNA"/>
</dbReference>
<evidence type="ECO:0000256" key="1">
    <source>
        <dbReference type="SAM" id="MobiDB-lite"/>
    </source>
</evidence>
<organism evidence="2 3">
    <name type="scientific">Portunus trituberculatus</name>
    <name type="common">Swimming crab</name>
    <name type="synonym">Neptunus trituberculatus</name>
    <dbReference type="NCBI Taxonomy" id="210409"/>
    <lineage>
        <taxon>Eukaryota</taxon>
        <taxon>Metazoa</taxon>
        <taxon>Ecdysozoa</taxon>
        <taxon>Arthropoda</taxon>
        <taxon>Crustacea</taxon>
        <taxon>Multicrustacea</taxon>
        <taxon>Malacostraca</taxon>
        <taxon>Eumalacostraca</taxon>
        <taxon>Eucarida</taxon>
        <taxon>Decapoda</taxon>
        <taxon>Pleocyemata</taxon>
        <taxon>Brachyura</taxon>
        <taxon>Eubrachyura</taxon>
        <taxon>Portunoidea</taxon>
        <taxon>Portunidae</taxon>
        <taxon>Portuninae</taxon>
        <taxon>Portunus</taxon>
    </lineage>
</organism>
<dbReference type="Proteomes" id="UP000324222">
    <property type="component" value="Unassembled WGS sequence"/>
</dbReference>
<evidence type="ECO:0000313" key="2">
    <source>
        <dbReference type="EMBL" id="MPC12812.1"/>
    </source>
</evidence>
<name>A0A5B7CSY8_PORTR</name>
<proteinExistence type="predicted"/>
<protein>
    <submittedName>
        <fullName evidence="2">Uncharacterized protein</fullName>
    </submittedName>
</protein>
<dbReference type="AlphaFoldDB" id="A0A5B7CSY8"/>
<accession>A0A5B7CSY8</accession>
<sequence length="103" mass="11063">MMSFLRLRDSRDSSPYSSSAKWVDKDKTSLSALLEADVEGPAVAGSACFTGLKKEDVEEGPAVTGSAVVIGTACCDLLYRNSFCNYIANKSSQISDSHLIHLQ</sequence>
<feature type="compositionally biased region" description="Basic and acidic residues" evidence="1">
    <location>
        <begin position="1"/>
        <end position="12"/>
    </location>
</feature>